<protein>
    <submittedName>
        <fullName evidence="1">Uncharacterized protein</fullName>
    </submittedName>
</protein>
<sequence>MIDHNGQTGGTRVWAVYCLTAPPSAHVLVLYTIPDRIADNEPCRWCVRLGIGGPCPGGRAHALAHHARLSLLTRFEPLKVDVFELPPHESVRSCATNLYRQILERAERTGPATAEE</sequence>
<evidence type="ECO:0000313" key="2">
    <source>
        <dbReference type="Proteomes" id="UP000470404"/>
    </source>
</evidence>
<organism evidence="1 2">
    <name type="scientific">Amycolatopsis rubida</name>
    <dbReference type="NCBI Taxonomy" id="112413"/>
    <lineage>
        <taxon>Bacteria</taxon>
        <taxon>Bacillati</taxon>
        <taxon>Actinomycetota</taxon>
        <taxon>Actinomycetes</taxon>
        <taxon>Pseudonocardiales</taxon>
        <taxon>Pseudonocardiaceae</taxon>
        <taxon>Amycolatopsis</taxon>
    </lineage>
</organism>
<name>A0ABX0C2I6_9PSEU</name>
<keyword evidence="2" id="KW-1185">Reference proteome</keyword>
<reference evidence="1 2" key="1">
    <citation type="submission" date="2020-01" db="EMBL/GenBank/DDBJ databases">
        <title>Insect and environment-associated Actinomycetes.</title>
        <authorList>
            <person name="Currrie C."/>
            <person name="Chevrette M."/>
            <person name="Carlson C."/>
            <person name="Stubbendieck R."/>
            <person name="Wendt-Pienkowski E."/>
        </authorList>
    </citation>
    <scope>NUCLEOTIDE SEQUENCE [LARGE SCALE GENOMIC DNA]</scope>
    <source>
        <strain evidence="1 2">SID8386</strain>
    </source>
</reference>
<dbReference type="RefSeq" id="WP_067594276.1">
    <property type="nucleotide sequence ID" value="NZ_JAAGNC010000188.1"/>
</dbReference>
<gene>
    <name evidence="1" type="ORF">G3I59_36800</name>
</gene>
<comment type="caution">
    <text evidence="1">The sequence shown here is derived from an EMBL/GenBank/DDBJ whole genome shotgun (WGS) entry which is preliminary data.</text>
</comment>
<proteinExistence type="predicted"/>
<dbReference type="EMBL" id="JAAGNC010000188">
    <property type="protein sequence ID" value="NEC61010.1"/>
    <property type="molecule type" value="Genomic_DNA"/>
</dbReference>
<dbReference type="Proteomes" id="UP000470404">
    <property type="component" value="Unassembled WGS sequence"/>
</dbReference>
<accession>A0ABX0C2I6</accession>
<evidence type="ECO:0000313" key="1">
    <source>
        <dbReference type="EMBL" id="NEC61010.1"/>
    </source>
</evidence>